<dbReference type="Pfam" id="PF00146">
    <property type="entry name" value="NADHdh"/>
    <property type="match status" value="1"/>
</dbReference>
<feature type="transmembrane region" description="Helical" evidence="5">
    <location>
        <begin position="247"/>
        <end position="265"/>
    </location>
</feature>
<evidence type="ECO:0000256" key="1">
    <source>
        <dbReference type="ARBA" id="ARBA00004141"/>
    </source>
</evidence>
<evidence type="ECO:0000256" key="4">
    <source>
        <dbReference type="ARBA" id="ARBA00023136"/>
    </source>
</evidence>
<evidence type="ECO:0000313" key="8">
    <source>
        <dbReference type="Proteomes" id="UP001139516"/>
    </source>
</evidence>
<comment type="subcellular location">
    <subcellularLocation>
        <location evidence="5 6">Cell membrane</location>
        <topology evidence="5 6">Multi-pass membrane protein</topology>
    </subcellularLocation>
    <subcellularLocation>
        <location evidence="1">Membrane</location>
        <topology evidence="1">Multi-pass membrane protein</topology>
    </subcellularLocation>
</comment>
<keyword evidence="5" id="KW-0874">Quinone</keyword>
<dbReference type="InterPro" id="IPR018086">
    <property type="entry name" value="NADH_UbQ_OxRdtase_su1_CS"/>
</dbReference>
<dbReference type="InterPro" id="IPR001694">
    <property type="entry name" value="NADH_UbQ_OxRdtase_su1/FPO"/>
</dbReference>
<keyword evidence="5" id="KW-1278">Translocase</keyword>
<dbReference type="EMBL" id="JALPRX010000001">
    <property type="protein sequence ID" value="MCK8782811.1"/>
    <property type="molecule type" value="Genomic_DNA"/>
</dbReference>
<feature type="transmembrane region" description="Helical" evidence="5">
    <location>
        <begin position="157"/>
        <end position="175"/>
    </location>
</feature>
<dbReference type="GO" id="GO:0009060">
    <property type="term" value="P:aerobic respiration"/>
    <property type="evidence" value="ECO:0007669"/>
    <property type="project" value="TreeGrafter"/>
</dbReference>
<dbReference type="Proteomes" id="UP001139516">
    <property type="component" value="Unassembled WGS sequence"/>
</dbReference>
<protein>
    <recommendedName>
        <fullName evidence="5">NADH-quinone oxidoreductase subunit H</fullName>
        <ecNumber evidence="5">7.1.1.-</ecNumber>
    </recommendedName>
    <alternativeName>
        <fullName evidence="5">NADH dehydrogenase I subunit H</fullName>
    </alternativeName>
    <alternativeName>
        <fullName evidence="5">NDH-1 subunit H</fullName>
    </alternativeName>
</protein>
<dbReference type="HAMAP" id="MF_01350">
    <property type="entry name" value="NDH1_NuoH"/>
    <property type="match status" value="1"/>
</dbReference>
<dbReference type="GO" id="GO:0005886">
    <property type="term" value="C:plasma membrane"/>
    <property type="evidence" value="ECO:0007669"/>
    <property type="project" value="UniProtKB-SubCell"/>
</dbReference>
<sequence>MTAFFATPLGLLIITLAQTLALLVPVLIGVAYLTYAERKVLAAMQLRRGPNVVGPFGLLQPFADALKMLMKETIIPTGANRALFIMAPMLTFILAMLAWAVIPVNDGWAIADINVGVLYLFAISSLGVYGIIIAGWASNSKYAFLGALRSAAQMVSYEVSMGFVIVTVLLCVGSLNLTEVVRAQQNVWFCLPLFPMFIIFFISILAETNRAPFDLPEGESELVAGFFVEYSAMAFALFFLGEYANMMLMSALTTILFLGGWLAPFNMEPFTWIPGPIWFILKICFCLFVFLWVRATFPRYRYDQLMRLGWKVFLPFSLAWLLLTAVVLKVMGWLPA</sequence>
<comment type="catalytic activity">
    <reaction evidence="5">
        <text>a quinone + NADH + 5 H(+)(in) = a quinol + NAD(+) + 4 H(+)(out)</text>
        <dbReference type="Rhea" id="RHEA:57888"/>
        <dbReference type="ChEBI" id="CHEBI:15378"/>
        <dbReference type="ChEBI" id="CHEBI:24646"/>
        <dbReference type="ChEBI" id="CHEBI:57540"/>
        <dbReference type="ChEBI" id="CHEBI:57945"/>
        <dbReference type="ChEBI" id="CHEBI:132124"/>
    </reaction>
</comment>
<dbReference type="NCBIfam" id="NF004745">
    <property type="entry name" value="PRK06076.1-6"/>
    <property type="match status" value="1"/>
</dbReference>
<dbReference type="PANTHER" id="PTHR11432">
    <property type="entry name" value="NADH DEHYDROGENASE SUBUNIT 1"/>
    <property type="match status" value="1"/>
</dbReference>
<keyword evidence="5" id="KW-0830">Ubiquinone</keyword>
<evidence type="ECO:0000256" key="5">
    <source>
        <dbReference type="HAMAP-Rule" id="MF_01350"/>
    </source>
</evidence>
<evidence type="ECO:0000256" key="3">
    <source>
        <dbReference type="ARBA" id="ARBA00022989"/>
    </source>
</evidence>
<keyword evidence="2 5" id="KW-0812">Transmembrane</keyword>
<evidence type="ECO:0000313" key="7">
    <source>
        <dbReference type="EMBL" id="MCK8782811.1"/>
    </source>
</evidence>
<feature type="transmembrane region" description="Helical" evidence="5">
    <location>
        <begin position="12"/>
        <end position="32"/>
    </location>
</feature>
<proteinExistence type="inferred from homology"/>
<keyword evidence="7" id="KW-0560">Oxidoreductase</keyword>
<comment type="similarity">
    <text evidence="5 6">Belongs to the complex I subunit 1 family.</text>
</comment>
<keyword evidence="5" id="KW-1003">Cell membrane</keyword>
<accession>A0A9X1Y3G2</accession>
<name>A0A9X1Y3G2_9PROT</name>
<dbReference type="GO" id="GO:0003954">
    <property type="term" value="F:NADH dehydrogenase activity"/>
    <property type="evidence" value="ECO:0007669"/>
    <property type="project" value="TreeGrafter"/>
</dbReference>
<dbReference type="NCBIfam" id="NF004741">
    <property type="entry name" value="PRK06076.1-2"/>
    <property type="match status" value="1"/>
</dbReference>
<dbReference type="PROSITE" id="PS00668">
    <property type="entry name" value="COMPLEX1_ND1_2"/>
    <property type="match status" value="1"/>
</dbReference>
<comment type="caution">
    <text evidence="7">The sequence shown here is derived from an EMBL/GenBank/DDBJ whole genome shotgun (WGS) entry which is preliminary data.</text>
</comment>
<feature type="transmembrane region" description="Helical" evidence="5">
    <location>
        <begin position="222"/>
        <end position="240"/>
    </location>
</feature>
<evidence type="ECO:0000256" key="6">
    <source>
        <dbReference type="RuleBase" id="RU000471"/>
    </source>
</evidence>
<dbReference type="PROSITE" id="PS00667">
    <property type="entry name" value="COMPLEX1_ND1_1"/>
    <property type="match status" value="1"/>
</dbReference>
<feature type="transmembrane region" description="Helical" evidence="5">
    <location>
        <begin position="82"/>
        <end position="104"/>
    </location>
</feature>
<feature type="transmembrane region" description="Helical" evidence="5">
    <location>
        <begin position="187"/>
        <end position="206"/>
    </location>
</feature>
<keyword evidence="4 5" id="KW-0472">Membrane</keyword>
<keyword evidence="8" id="KW-1185">Reference proteome</keyword>
<feature type="transmembrane region" description="Helical" evidence="5">
    <location>
        <begin position="277"/>
        <end position="297"/>
    </location>
</feature>
<dbReference type="PANTHER" id="PTHR11432:SF3">
    <property type="entry name" value="NADH-UBIQUINONE OXIDOREDUCTASE CHAIN 1"/>
    <property type="match status" value="1"/>
</dbReference>
<dbReference type="GO" id="GO:0048038">
    <property type="term" value="F:quinone binding"/>
    <property type="evidence" value="ECO:0007669"/>
    <property type="project" value="UniProtKB-KW"/>
</dbReference>
<gene>
    <name evidence="5 7" type="primary">nuoH</name>
    <name evidence="7" type="ORF">M0638_00265</name>
</gene>
<feature type="transmembrane region" description="Helical" evidence="5">
    <location>
        <begin position="309"/>
        <end position="334"/>
    </location>
</feature>
<comment type="subunit">
    <text evidence="5">NDH-1 is composed of 14 different subunits. Subunits NuoA, H, J, K, L, M, N constitute the membrane sector of the complex.</text>
</comment>
<organism evidence="7 8">
    <name type="scientific">Roseomonas acroporae</name>
    <dbReference type="NCBI Taxonomy" id="2937791"/>
    <lineage>
        <taxon>Bacteria</taxon>
        <taxon>Pseudomonadati</taxon>
        <taxon>Pseudomonadota</taxon>
        <taxon>Alphaproteobacteria</taxon>
        <taxon>Acetobacterales</taxon>
        <taxon>Roseomonadaceae</taxon>
        <taxon>Roseomonas</taxon>
    </lineage>
</organism>
<dbReference type="AlphaFoldDB" id="A0A9X1Y3G2"/>
<evidence type="ECO:0000256" key="2">
    <source>
        <dbReference type="ARBA" id="ARBA00022692"/>
    </source>
</evidence>
<dbReference type="GO" id="GO:0016655">
    <property type="term" value="F:oxidoreductase activity, acting on NAD(P)H, quinone or similar compound as acceptor"/>
    <property type="evidence" value="ECO:0007669"/>
    <property type="project" value="UniProtKB-UniRule"/>
</dbReference>
<dbReference type="RefSeq" id="WP_248664931.1">
    <property type="nucleotide sequence ID" value="NZ_JALPRX010000001.1"/>
</dbReference>
<keyword evidence="3 5" id="KW-1133">Transmembrane helix</keyword>
<comment type="function">
    <text evidence="5">NDH-1 shuttles electrons from NADH, via FMN and iron-sulfur (Fe-S) centers, to quinones in the respiratory chain. The immediate electron acceptor for the enzyme in this species is believed to be ubiquinone. Couples the redox reaction to proton translocation (for every two electrons transferred, four hydrogen ions are translocated across the cytoplasmic membrane), and thus conserves the redox energy in a proton gradient. This subunit may bind ubiquinone.</text>
</comment>
<reference evidence="7" key="1">
    <citation type="submission" date="2022-04" db="EMBL/GenBank/DDBJ databases">
        <title>Roseomonas acroporae sp. nov., isolated from coral Acropora digitifera.</title>
        <authorList>
            <person name="Sun H."/>
        </authorList>
    </citation>
    <scope>NUCLEOTIDE SEQUENCE</scope>
    <source>
        <strain evidence="7">NAR14</strain>
    </source>
</reference>
<keyword evidence="5 6" id="KW-0520">NAD</keyword>
<dbReference type="EC" id="7.1.1.-" evidence="5"/>
<feature type="transmembrane region" description="Helical" evidence="5">
    <location>
        <begin position="116"/>
        <end position="137"/>
    </location>
</feature>